<dbReference type="SUPFAM" id="SSF48452">
    <property type="entry name" value="TPR-like"/>
    <property type="match status" value="1"/>
</dbReference>
<evidence type="ECO:0000259" key="4">
    <source>
        <dbReference type="Pfam" id="PF09976"/>
    </source>
</evidence>
<dbReference type="EMBL" id="LNQE01000845">
    <property type="protein sequence ID" value="KUG24505.1"/>
    <property type="molecule type" value="Genomic_DNA"/>
</dbReference>
<dbReference type="PANTHER" id="PTHR45586:SF1">
    <property type="entry name" value="LIPOPOLYSACCHARIDE ASSEMBLY PROTEIN B"/>
    <property type="match status" value="1"/>
</dbReference>
<feature type="domain" description="Ancillary SecYEG translocon subunit/Cell division coordinator CpoB TPR" evidence="4">
    <location>
        <begin position="36"/>
        <end position="222"/>
    </location>
</feature>
<dbReference type="InterPro" id="IPR019734">
    <property type="entry name" value="TPR_rpt"/>
</dbReference>
<evidence type="ECO:0000256" key="2">
    <source>
        <dbReference type="ARBA" id="ARBA00022803"/>
    </source>
</evidence>
<dbReference type="InterPro" id="IPR011990">
    <property type="entry name" value="TPR-like_helical_dom_sf"/>
</dbReference>
<accession>A0A0W8FUR7</accession>
<evidence type="ECO:0000313" key="5">
    <source>
        <dbReference type="EMBL" id="KUG24505.1"/>
    </source>
</evidence>
<name>A0A0W8FUR7_9ZZZZ</name>
<proteinExistence type="predicted"/>
<dbReference type="PANTHER" id="PTHR45586">
    <property type="entry name" value="TPR REPEAT-CONTAINING PROTEIN PA4667"/>
    <property type="match status" value="1"/>
</dbReference>
<feature type="transmembrane region" description="Helical" evidence="3">
    <location>
        <begin position="34"/>
        <end position="55"/>
    </location>
</feature>
<keyword evidence="3" id="KW-1133">Transmembrane helix</keyword>
<sequence length="226" mass="25993">MAAKLSKKELKQPDAFQSTVELVMNYISENKTRFYAIVTAVIVSTIITFGIYMYWSYYQSSAIDMYARARNDMARNIGNQEAVRINIKIFKDLIAKYPHSWSARMSHYHLGNLYYSIGEVDNAITEYKKFVSSSRSDKAGVKFLALTSLGYCYEAKQDLQVALEYYEKAQKSDNVGFESIGFRNIARAYEQLNDKKNALENYKKALQKTSDPSVKVFINRKISFLS</sequence>
<keyword evidence="1" id="KW-0677">Repeat</keyword>
<organism evidence="5">
    <name type="scientific">hydrocarbon metagenome</name>
    <dbReference type="NCBI Taxonomy" id="938273"/>
    <lineage>
        <taxon>unclassified sequences</taxon>
        <taxon>metagenomes</taxon>
        <taxon>ecological metagenomes</taxon>
    </lineage>
</organism>
<evidence type="ECO:0000256" key="1">
    <source>
        <dbReference type="ARBA" id="ARBA00022737"/>
    </source>
</evidence>
<dbReference type="PROSITE" id="PS50005">
    <property type="entry name" value="TPR"/>
    <property type="match status" value="2"/>
</dbReference>
<dbReference type="InterPro" id="IPR051012">
    <property type="entry name" value="CellSynth/LPSAsmb/PSIAsmb"/>
</dbReference>
<keyword evidence="3" id="KW-0812">Transmembrane</keyword>
<dbReference type="Gene3D" id="1.25.40.10">
    <property type="entry name" value="Tetratricopeptide repeat domain"/>
    <property type="match status" value="1"/>
</dbReference>
<dbReference type="InterPro" id="IPR018704">
    <property type="entry name" value="SecYEG/CpoB_TPR"/>
</dbReference>
<dbReference type="SMART" id="SM00028">
    <property type="entry name" value="TPR"/>
    <property type="match status" value="3"/>
</dbReference>
<keyword evidence="3" id="KW-0472">Membrane</keyword>
<evidence type="ECO:0000256" key="3">
    <source>
        <dbReference type="SAM" id="Phobius"/>
    </source>
</evidence>
<comment type="caution">
    <text evidence="5">The sequence shown here is derived from an EMBL/GenBank/DDBJ whole genome shotgun (WGS) entry which is preliminary data.</text>
</comment>
<dbReference type="Pfam" id="PF09976">
    <property type="entry name" value="TPR_21"/>
    <property type="match status" value="1"/>
</dbReference>
<reference evidence="5" key="1">
    <citation type="journal article" date="2015" name="Proc. Natl. Acad. Sci. U.S.A.">
        <title>Networks of energetic and metabolic interactions define dynamics in microbial communities.</title>
        <authorList>
            <person name="Embree M."/>
            <person name="Liu J.K."/>
            <person name="Al-Bassam M.M."/>
            <person name="Zengler K."/>
        </authorList>
    </citation>
    <scope>NUCLEOTIDE SEQUENCE</scope>
</reference>
<keyword evidence="2" id="KW-0802">TPR repeat</keyword>
<dbReference type="AlphaFoldDB" id="A0A0W8FUR7"/>
<gene>
    <name evidence="5" type="ORF">ASZ90_005718</name>
</gene>
<protein>
    <recommendedName>
        <fullName evidence="4">Ancillary SecYEG translocon subunit/Cell division coordinator CpoB TPR domain-containing protein</fullName>
    </recommendedName>
</protein>